<dbReference type="Gene3D" id="2.60.120.200">
    <property type="match status" value="1"/>
</dbReference>
<evidence type="ECO:0000256" key="1">
    <source>
        <dbReference type="SAM" id="Phobius"/>
    </source>
</evidence>
<evidence type="ECO:0000256" key="2">
    <source>
        <dbReference type="SAM" id="SignalP"/>
    </source>
</evidence>
<keyword evidence="1" id="KW-0472">Membrane</keyword>
<dbReference type="Pfam" id="PF13385">
    <property type="entry name" value="Laminin_G_3"/>
    <property type="match status" value="1"/>
</dbReference>
<dbReference type="SUPFAM" id="SSF49899">
    <property type="entry name" value="Concanavalin A-like lectins/glucanases"/>
    <property type="match status" value="1"/>
</dbReference>
<feature type="chain" id="PRO_5043008560" evidence="2">
    <location>
        <begin position="29"/>
        <end position="300"/>
    </location>
</feature>
<proteinExistence type="predicted"/>
<keyword evidence="1" id="KW-1133">Transmembrane helix</keyword>
<sequence>MSNTNLYTKSAISFLGAILASSIATLNAADIGYWQFEGTSGQAVVTVDSQVNNSSFTSAIVNGFGGAGSTAPTYSSNVVTGPGEVITSGVGGPIVNSNNTTSIQFVQDSSSVGQMLQINDGATGLFEPSGAFTIEAFVIGGNDIFGAVINKEQFATTSSAGFFTDFTSSRVRIWGDGDRTDPIDTNPNGISDGNWHHTAIVYDGAGTVSMYFDYSLLGTLAADPTAGWQANGPLSIAGLTGNVSGSSLFSGLVDELRFSDTALATNEFLVVAIPEPSAYAFFVGAVAIAGSCYMRKKRTR</sequence>
<organism evidence="3 4">
    <name type="scientific">Rubellicoccus peritrichatus</name>
    <dbReference type="NCBI Taxonomy" id="3080537"/>
    <lineage>
        <taxon>Bacteria</taxon>
        <taxon>Pseudomonadati</taxon>
        <taxon>Verrucomicrobiota</taxon>
        <taxon>Opitutia</taxon>
        <taxon>Puniceicoccales</taxon>
        <taxon>Cerasicoccaceae</taxon>
        <taxon>Rubellicoccus</taxon>
    </lineage>
</organism>
<evidence type="ECO:0000313" key="3">
    <source>
        <dbReference type="EMBL" id="WOO40054.1"/>
    </source>
</evidence>
<keyword evidence="4" id="KW-1185">Reference proteome</keyword>
<keyword evidence="2" id="KW-0732">Signal</keyword>
<gene>
    <name evidence="3" type="ORF">RZN69_15630</name>
</gene>
<keyword evidence="1" id="KW-0812">Transmembrane</keyword>
<protein>
    <submittedName>
        <fullName evidence="3">LamG-like jellyroll fold domain-containing protein</fullName>
    </submittedName>
</protein>
<reference evidence="3 4" key="1">
    <citation type="submission" date="2023-10" db="EMBL/GenBank/DDBJ databases">
        <title>Rubellicoccus peritrichatus gen. nov., sp. nov., isolated from an algae of coral reef tank.</title>
        <authorList>
            <person name="Luo J."/>
        </authorList>
    </citation>
    <scope>NUCLEOTIDE SEQUENCE [LARGE SCALE GENOMIC DNA]</scope>
    <source>
        <strain evidence="3 4">CR14</strain>
    </source>
</reference>
<dbReference type="EMBL" id="CP136920">
    <property type="protein sequence ID" value="WOO40054.1"/>
    <property type="molecule type" value="Genomic_DNA"/>
</dbReference>
<feature type="transmembrane region" description="Helical" evidence="1">
    <location>
        <begin position="277"/>
        <end position="294"/>
    </location>
</feature>
<evidence type="ECO:0000313" key="4">
    <source>
        <dbReference type="Proteomes" id="UP001304300"/>
    </source>
</evidence>
<dbReference type="AlphaFoldDB" id="A0AAQ3LDH1"/>
<dbReference type="RefSeq" id="WP_317832151.1">
    <property type="nucleotide sequence ID" value="NZ_CP136920.1"/>
</dbReference>
<dbReference type="InterPro" id="IPR013320">
    <property type="entry name" value="ConA-like_dom_sf"/>
</dbReference>
<dbReference type="Proteomes" id="UP001304300">
    <property type="component" value="Chromosome"/>
</dbReference>
<name>A0AAQ3LDH1_9BACT</name>
<feature type="signal peptide" evidence="2">
    <location>
        <begin position="1"/>
        <end position="28"/>
    </location>
</feature>
<dbReference type="KEGG" id="puo:RZN69_15630"/>
<accession>A0AAQ3LDH1</accession>